<protein>
    <recommendedName>
        <fullName evidence="1">DUF6998 domain-containing protein</fullName>
    </recommendedName>
</protein>
<sequence length="141" mass="15882">MKAIGEFYSAADRLRELKVIRTDRYLGDIAEFIAKECLGMQLAPSCREQGHDGKIDNKRVEVKYNGGKSITITAGKPETYDELVVILGPKSVMRPVDISDEYLIYRIPSEEVAKKPPHKDGVIRLAKGNLHEDYRVQFTSA</sequence>
<gene>
    <name evidence="2" type="ORF">A130_17525</name>
</gene>
<dbReference type="EMBL" id="AJYW02000173">
    <property type="protein sequence ID" value="OEE74997.1"/>
    <property type="molecule type" value="Genomic_DNA"/>
</dbReference>
<evidence type="ECO:0000313" key="3">
    <source>
        <dbReference type="Proteomes" id="UP000094165"/>
    </source>
</evidence>
<evidence type="ECO:0000259" key="1">
    <source>
        <dbReference type="Pfam" id="PF22522"/>
    </source>
</evidence>
<organism evidence="2 3">
    <name type="scientific">Vibrio genomosp. F6 str. FF-238</name>
    <dbReference type="NCBI Taxonomy" id="1191298"/>
    <lineage>
        <taxon>Bacteria</taxon>
        <taxon>Pseudomonadati</taxon>
        <taxon>Pseudomonadota</taxon>
        <taxon>Gammaproteobacteria</taxon>
        <taxon>Vibrionales</taxon>
        <taxon>Vibrionaceae</taxon>
        <taxon>Vibrio</taxon>
    </lineage>
</organism>
<dbReference type="InterPro" id="IPR054267">
    <property type="entry name" value="DUF6998"/>
</dbReference>
<dbReference type="AlphaFoldDB" id="A0A1E5CX37"/>
<reference evidence="2 3" key="1">
    <citation type="journal article" date="2012" name="Science">
        <title>Ecological populations of bacteria act as socially cohesive units of antibiotic production and resistance.</title>
        <authorList>
            <person name="Cordero O.X."/>
            <person name="Wildschutte H."/>
            <person name="Kirkup B."/>
            <person name="Proehl S."/>
            <person name="Ngo L."/>
            <person name="Hussain F."/>
            <person name="Le Roux F."/>
            <person name="Mincer T."/>
            <person name="Polz M.F."/>
        </authorList>
    </citation>
    <scope>NUCLEOTIDE SEQUENCE [LARGE SCALE GENOMIC DNA]</scope>
    <source>
        <strain evidence="2 3">FF-238</strain>
    </source>
</reference>
<comment type="caution">
    <text evidence="2">The sequence shown here is derived from an EMBL/GenBank/DDBJ whole genome shotgun (WGS) entry which is preliminary data.</text>
</comment>
<accession>A0A1E5CX37</accession>
<dbReference type="Proteomes" id="UP000094165">
    <property type="component" value="Unassembled WGS sequence"/>
</dbReference>
<name>A0A1E5CX37_9VIBR</name>
<proteinExistence type="predicted"/>
<evidence type="ECO:0000313" key="2">
    <source>
        <dbReference type="EMBL" id="OEE74997.1"/>
    </source>
</evidence>
<keyword evidence="3" id="KW-1185">Reference proteome</keyword>
<dbReference type="Pfam" id="PF22522">
    <property type="entry name" value="DUF6998"/>
    <property type="match status" value="1"/>
</dbReference>
<feature type="domain" description="DUF6998" evidence="1">
    <location>
        <begin position="24"/>
        <end position="80"/>
    </location>
</feature>